<name>A0A5Q0M846_VARPD</name>
<dbReference type="InterPro" id="IPR011856">
    <property type="entry name" value="tRNA_endonuc-like_dom_sf"/>
</dbReference>
<feature type="domain" description="Restriction endonuclease type IV Mrr" evidence="1">
    <location>
        <begin position="151"/>
        <end position="270"/>
    </location>
</feature>
<dbReference type="GO" id="GO:0009307">
    <property type="term" value="P:DNA restriction-modification system"/>
    <property type="evidence" value="ECO:0007669"/>
    <property type="project" value="InterPro"/>
</dbReference>
<gene>
    <name evidence="2" type="ORF">GFK26_18205</name>
</gene>
<organism evidence="2 3">
    <name type="scientific">Variovorax paradoxus</name>
    <dbReference type="NCBI Taxonomy" id="34073"/>
    <lineage>
        <taxon>Bacteria</taxon>
        <taxon>Pseudomonadati</taxon>
        <taxon>Pseudomonadota</taxon>
        <taxon>Betaproteobacteria</taxon>
        <taxon>Burkholderiales</taxon>
        <taxon>Comamonadaceae</taxon>
        <taxon>Variovorax</taxon>
    </lineage>
</organism>
<dbReference type="AlphaFoldDB" id="A0A5Q0M846"/>
<accession>A0A5Q0M846</accession>
<sequence>MIDRDKYEENRVASNFAEIKCGKCRNKIPIDFSDLDVQEIGDGDEREMGPELTYFGFVDVSCPQCRHTMTVDYTATEYPVGSPADSETRVDGGELITGFGDIDVQWDERLYEFSDQAGLYVPKQQEIITRLGNCSNTLILEAHHNPDVLYSADPRAFEEMVAYIFKKHGFEVELTKKSKDGGRDIIACRNDDLGTPLKYLVECKRYAKDRPVSVEMVRALYGVHQKEGANKSMLVTTSRFTRGARDFVQGENTTEIQMRLVEFAELRRWIANTFNR</sequence>
<dbReference type="Gene3D" id="3.40.1350.10">
    <property type="match status" value="1"/>
</dbReference>
<dbReference type="GO" id="GO:0015666">
    <property type="term" value="F:restriction endodeoxyribonuclease activity"/>
    <property type="evidence" value="ECO:0007669"/>
    <property type="project" value="TreeGrafter"/>
</dbReference>
<reference evidence="2 3" key="1">
    <citation type="submission" date="2019-10" db="EMBL/GenBank/DDBJ databases">
        <title>Complete genome sequence of Variovorax paradoxus 5C-2.</title>
        <authorList>
            <person name="Gogoleva N.E."/>
            <person name="Balkin A.S."/>
        </authorList>
    </citation>
    <scope>NUCLEOTIDE SEQUENCE [LARGE SCALE GENOMIC DNA]</scope>
    <source>
        <strain evidence="2 3">5C-2</strain>
    </source>
</reference>
<dbReference type="InterPro" id="IPR007560">
    <property type="entry name" value="Restrct_endonuc_IV_Mrr"/>
</dbReference>
<dbReference type="Pfam" id="PF04471">
    <property type="entry name" value="Mrr_cat"/>
    <property type="match status" value="1"/>
</dbReference>
<dbReference type="EMBL" id="CP045644">
    <property type="protein sequence ID" value="QFZ84562.1"/>
    <property type="molecule type" value="Genomic_DNA"/>
</dbReference>
<proteinExistence type="predicted"/>
<dbReference type="SUPFAM" id="SSF52980">
    <property type="entry name" value="Restriction endonuclease-like"/>
    <property type="match status" value="1"/>
</dbReference>
<evidence type="ECO:0000259" key="1">
    <source>
        <dbReference type="Pfam" id="PF04471"/>
    </source>
</evidence>
<dbReference type="PANTHER" id="PTHR30015:SF7">
    <property type="entry name" value="TYPE IV METHYL-DIRECTED RESTRICTION ENZYME ECOKMRR"/>
    <property type="match status" value="1"/>
</dbReference>
<evidence type="ECO:0000313" key="3">
    <source>
        <dbReference type="Proteomes" id="UP000326780"/>
    </source>
</evidence>
<dbReference type="InterPro" id="IPR011335">
    <property type="entry name" value="Restrct_endonuc-II-like"/>
</dbReference>
<dbReference type="GO" id="GO:0003677">
    <property type="term" value="F:DNA binding"/>
    <property type="evidence" value="ECO:0007669"/>
    <property type="project" value="InterPro"/>
</dbReference>
<dbReference type="Proteomes" id="UP000326780">
    <property type="component" value="Chromosome"/>
</dbReference>
<dbReference type="RefSeq" id="WP_153283181.1">
    <property type="nucleotide sequence ID" value="NZ_CP045644.1"/>
</dbReference>
<protein>
    <recommendedName>
        <fullName evidence="1">Restriction endonuclease type IV Mrr domain-containing protein</fullName>
    </recommendedName>
</protein>
<evidence type="ECO:0000313" key="2">
    <source>
        <dbReference type="EMBL" id="QFZ84562.1"/>
    </source>
</evidence>
<dbReference type="InterPro" id="IPR052906">
    <property type="entry name" value="Type_IV_Methyl-Rstrct_Enzyme"/>
</dbReference>
<dbReference type="PANTHER" id="PTHR30015">
    <property type="entry name" value="MRR RESTRICTION SYSTEM PROTEIN"/>
    <property type="match status" value="1"/>
</dbReference>